<dbReference type="CDD" id="cd05233">
    <property type="entry name" value="SDR_c"/>
    <property type="match status" value="1"/>
</dbReference>
<evidence type="ECO:0000313" key="3">
    <source>
        <dbReference type="EMBL" id="MTD54455.1"/>
    </source>
</evidence>
<evidence type="ECO:0000256" key="1">
    <source>
        <dbReference type="ARBA" id="ARBA00006484"/>
    </source>
</evidence>
<dbReference type="SUPFAM" id="SSF51735">
    <property type="entry name" value="NAD(P)-binding Rossmann-fold domains"/>
    <property type="match status" value="1"/>
</dbReference>
<dbReference type="Proteomes" id="UP000440096">
    <property type="component" value="Unassembled WGS sequence"/>
</dbReference>
<name>A0A6N7YNA4_9PSEU</name>
<accession>A0A6N7YNA4</accession>
<dbReference type="PANTHER" id="PTHR43639">
    <property type="entry name" value="OXIDOREDUCTASE, SHORT-CHAIN DEHYDROGENASE/REDUCTASE FAMILY (AFU_ORTHOLOGUE AFUA_5G02870)"/>
    <property type="match status" value="1"/>
</dbReference>
<comment type="similarity">
    <text evidence="1">Belongs to the short-chain dehydrogenases/reductases (SDR) family.</text>
</comment>
<comment type="caution">
    <text evidence="3">The sequence shown here is derived from an EMBL/GenBank/DDBJ whole genome shotgun (WGS) entry which is preliminary data.</text>
</comment>
<dbReference type="PRINTS" id="PR00081">
    <property type="entry name" value="GDHRDH"/>
</dbReference>
<protein>
    <submittedName>
        <fullName evidence="3">SDR family oxidoreductase</fullName>
    </submittedName>
</protein>
<keyword evidence="4" id="KW-1185">Reference proteome</keyword>
<dbReference type="RefSeq" id="WP_312867788.1">
    <property type="nucleotide sequence ID" value="NZ_WMBA01000012.1"/>
</dbReference>
<evidence type="ECO:0000256" key="2">
    <source>
        <dbReference type="ARBA" id="ARBA00023002"/>
    </source>
</evidence>
<sequence length="258" mass="27503">METGLRDKAVLVTGASRGIGNAIARAFTAEGARVAATYHSHREPAEEAGELAVQLDLTRPETVADVVAAVIEQLGGLDVLVVNASRQPAVFHDHLEDQPAEELEEQVRFTLESTFKLVSAALPSLRKAGTGRIVFMSSGVAEEGFPRFWEYATVKAGLAGLVRTLAWDAGRDGVLVNAISTGLTLTDATLSRLDEAALEGIARQLPQQRISRPEDVARLAVFLGSAANTSVTGEVIRDGTSNARTSLVVMNTDDLREQ</sequence>
<dbReference type="InterPro" id="IPR002347">
    <property type="entry name" value="SDR_fam"/>
</dbReference>
<keyword evidence="2" id="KW-0560">Oxidoreductase</keyword>
<proteinExistence type="inferred from homology"/>
<dbReference type="PANTHER" id="PTHR43639:SF1">
    <property type="entry name" value="SHORT-CHAIN DEHYDROGENASE_REDUCTASE FAMILY PROTEIN"/>
    <property type="match status" value="1"/>
</dbReference>
<dbReference type="EMBL" id="WMBA01000012">
    <property type="protein sequence ID" value="MTD54455.1"/>
    <property type="molecule type" value="Genomic_DNA"/>
</dbReference>
<organism evidence="3 4">
    <name type="scientific">Amycolatopsis pithecellobii</name>
    <dbReference type="NCBI Taxonomy" id="664692"/>
    <lineage>
        <taxon>Bacteria</taxon>
        <taxon>Bacillati</taxon>
        <taxon>Actinomycetota</taxon>
        <taxon>Actinomycetes</taxon>
        <taxon>Pseudonocardiales</taxon>
        <taxon>Pseudonocardiaceae</taxon>
        <taxon>Amycolatopsis</taxon>
    </lineage>
</organism>
<dbReference type="InterPro" id="IPR036291">
    <property type="entry name" value="NAD(P)-bd_dom_sf"/>
</dbReference>
<gene>
    <name evidence="3" type="ORF">GKO32_10775</name>
</gene>
<reference evidence="3 4" key="1">
    <citation type="submission" date="2019-11" db="EMBL/GenBank/DDBJ databases">
        <title>Draft genome of Amycolatopsis RM579.</title>
        <authorList>
            <person name="Duangmal K."/>
            <person name="Mingma R."/>
        </authorList>
    </citation>
    <scope>NUCLEOTIDE SEQUENCE [LARGE SCALE GENOMIC DNA]</scope>
    <source>
        <strain evidence="3 4">RM579</strain>
    </source>
</reference>
<dbReference type="GO" id="GO:0016491">
    <property type="term" value="F:oxidoreductase activity"/>
    <property type="evidence" value="ECO:0007669"/>
    <property type="project" value="UniProtKB-KW"/>
</dbReference>
<dbReference type="AlphaFoldDB" id="A0A6N7YNA4"/>
<evidence type="ECO:0000313" key="4">
    <source>
        <dbReference type="Proteomes" id="UP000440096"/>
    </source>
</evidence>
<dbReference type="Pfam" id="PF13561">
    <property type="entry name" value="adh_short_C2"/>
    <property type="match status" value="1"/>
</dbReference>
<dbReference type="Gene3D" id="3.40.50.720">
    <property type="entry name" value="NAD(P)-binding Rossmann-like Domain"/>
    <property type="match status" value="1"/>
</dbReference>
<dbReference type="FunFam" id="3.40.50.720:FF:000084">
    <property type="entry name" value="Short-chain dehydrogenase reductase"/>
    <property type="match status" value="1"/>
</dbReference>